<dbReference type="Gene3D" id="3.30.10.10">
    <property type="entry name" value="Trypsin Inhibitor V, subunit A"/>
    <property type="match status" value="1"/>
</dbReference>
<feature type="region of interest" description="Disordered" evidence="1">
    <location>
        <begin position="25"/>
        <end position="66"/>
    </location>
</feature>
<evidence type="ECO:0000313" key="3">
    <source>
        <dbReference type="EMBL" id="OZI75064.1"/>
    </source>
</evidence>
<dbReference type="OrthoDB" id="8724542at2"/>
<dbReference type="Proteomes" id="UP000216429">
    <property type="component" value="Unassembled WGS sequence"/>
</dbReference>
<dbReference type="PANTHER" id="PTHR39600">
    <property type="entry name" value="PEPTIDASE INHIBITOR I78 FAMILY PROTEIN"/>
    <property type="match status" value="1"/>
</dbReference>
<keyword evidence="4" id="KW-1185">Reference proteome</keyword>
<organism evidence="3 4">
    <name type="scientific">Bordetella genomosp. 12</name>
    <dbReference type="NCBI Taxonomy" id="463035"/>
    <lineage>
        <taxon>Bacteria</taxon>
        <taxon>Pseudomonadati</taxon>
        <taxon>Pseudomonadota</taxon>
        <taxon>Betaproteobacteria</taxon>
        <taxon>Burkholderiales</taxon>
        <taxon>Alcaligenaceae</taxon>
        <taxon>Bordetella</taxon>
    </lineage>
</organism>
<evidence type="ECO:0000256" key="2">
    <source>
        <dbReference type="SAM" id="SignalP"/>
    </source>
</evidence>
<dbReference type="EMBL" id="NEVU01000002">
    <property type="protein sequence ID" value="OZI75064.1"/>
    <property type="molecule type" value="Genomic_DNA"/>
</dbReference>
<accession>A0A261VLR9</accession>
<name>A0A261VLR9_9BORD</name>
<evidence type="ECO:0008006" key="5">
    <source>
        <dbReference type="Google" id="ProtNLM"/>
    </source>
</evidence>
<feature type="compositionally biased region" description="Low complexity" evidence="1">
    <location>
        <begin position="25"/>
        <end position="55"/>
    </location>
</feature>
<feature type="signal peptide" evidence="2">
    <location>
        <begin position="1"/>
        <end position="21"/>
    </location>
</feature>
<evidence type="ECO:0000313" key="4">
    <source>
        <dbReference type="Proteomes" id="UP000216429"/>
    </source>
</evidence>
<feature type="compositionally biased region" description="Polar residues" evidence="1">
    <location>
        <begin position="56"/>
        <end position="66"/>
    </location>
</feature>
<dbReference type="AlphaFoldDB" id="A0A261VLR9"/>
<dbReference type="InterPro" id="IPR021719">
    <property type="entry name" value="Prot_inh_I78"/>
</dbReference>
<protein>
    <recommendedName>
        <fullName evidence="5">Peptidase inhibitor I78 family protein</fullName>
    </recommendedName>
</protein>
<proteinExistence type="predicted"/>
<keyword evidence="2" id="KW-0732">Signal</keyword>
<dbReference type="Pfam" id="PF11720">
    <property type="entry name" value="Inhibitor_I78"/>
    <property type="match status" value="1"/>
</dbReference>
<dbReference type="PANTHER" id="PTHR39600:SF1">
    <property type="entry name" value="PEPTIDASE INHIBITOR I78 FAMILY PROTEIN"/>
    <property type="match status" value="1"/>
</dbReference>
<gene>
    <name evidence="3" type="ORF">CAL22_11675</name>
</gene>
<dbReference type="PROSITE" id="PS51257">
    <property type="entry name" value="PROKAR_LIPOPROTEIN"/>
    <property type="match status" value="1"/>
</dbReference>
<comment type="caution">
    <text evidence="3">The sequence shown here is derived from an EMBL/GenBank/DDBJ whole genome shotgun (WGS) entry which is preliminary data.</text>
</comment>
<sequence>MNRKLLTLTLAASLAALAGCAAHQGAAPSSETSSSSSSSASSSTSSSVPESATGSMLSSGKSCDAQPTQNLVGQAFSDSASSNVLSGSGSSTVRVLKPGQVMTLEYNPSRVNIIVDGQGKISAIRCG</sequence>
<evidence type="ECO:0000256" key="1">
    <source>
        <dbReference type="SAM" id="MobiDB-lite"/>
    </source>
</evidence>
<reference evidence="4" key="1">
    <citation type="submission" date="2017-05" db="EMBL/GenBank/DDBJ databases">
        <title>Complete and WGS of Bordetella genogroups.</title>
        <authorList>
            <person name="Spilker T."/>
            <person name="Lipuma J."/>
        </authorList>
    </citation>
    <scope>NUCLEOTIDE SEQUENCE [LARGE SCALE GENOMIC DNA]</scope>
    <source>
        <strain evidence="4">AU6712</strain>
    </source>
</reference>
<feature type="chain" id="PRO_5012831070" description="Peptidase inhibitor I78 family protein" evidence="2">
    <location>
        <begin position="22"/>
        <end position="127"/>
    </location>
</feature>
<dbReference type="RefSeq" id="WP_094813284.1">
    <property type="nucleotide sequence ID" value="NZ_NEVU01000002.1"/>
</dbReference>